<keyword evidence="3" id="KW-1185">Reference proteome</keyword>
<dbReference type="RefSeq" id="WP_140700009.1">
    <property type="nucleotide sequence ID" value="NZ_RCZG01000027.1"/>
</dbReference>
<comment type="caution">
    <text evidence="2">The sequence shown here is derived from an EMBL/GenBank/DDBJ whole genome shotgun (WGS) entry which is preliminary data.</text>
</comment>
<organism evidence="2 3">
    <name type="scientific">Mycolicibacterium hodleri</name>
    <dbReference type="NCBI Taxonomy" id="49897"/>
    <lineage>
        <taxon>Bacteria</taxon>
        <taxon>Bacillati</taxon>
        <taxon>Actinomycetota</taxon>
        <taxon>Actinomycetes</taxon>
        <taxon>Mycobacteriales</taxon>
        <taxon>Mycobacteriaceae</taxon>
        <taxon>Mycolicibacterium</taxon>
    </lineage>
</organism>
<keyword evidence="1" id="KW-0812">Transmembrane</keyword>
<proteinExistence type="predicted"/>
<dbReference type="OrthoDB" id="4746525at2"/>
<dbReference type="EMBL" id="RCZG01000027">
    <property type="protein sequence ID" value="TPG25507.1"/>
    <property type="molecule type" value="Genomic_DNA"/>
</dbReference>
<evidence type="ECO:0000313" key="3">
    <source>
        <dbReference type="Proteomes" id="UP000320095"/>
    </source>
</evidence>
<reference evidence="2 3" key="1">
    <citation type="journal article" date="2019" name="Environ. Microbiol.">
        <title>Species interactions and distinct microbial communities in high Arctic permafrost affected cryosols are associated with the CH4 and CO2 gas fluxes.</title>
        <authorList>
            <person name="Altshuler I."/>
            <person name="Hamel J."/>
            <person name="Turney S."/>
            <person name="Magnuson E."/>
            <person name="Levesque R."/>
            <person name="Greer C."/>
            <person name="Whyte L.G."/>
        </authorList>
    </citation>
    <scope>NUCLEOTIDE SEQUENCE [LARGE SCALE GENOMIC DNA]</scope>
    <source>
        <strain evidence="2 3">S5.20</strain>
    </source>
</reference>
<keyword evidence="1" id="KW-1133">Transmembrane helix</keyword>
<feature type="transmembrane region" description="Helical" evidence="1">
    <location>
        <begin position="282"/>
        <end position="303"/>
    </location>
</feature>
<keyword evidence="1" id="KW-0472">Membrane</keyword>
<name>A0A502DJ19_9MYCO</name>
<evidence type="ECO:0000256" key="1">
    <source>
        <dbReference type="SAM" id="Phobius"/>
    </source>
</evidence>
<dbReference type="Proteomes" id="UP000320095">
    <property type="component" value="Unassembled WGS sequence"/>
</dbReference>
<accession>A0A502DJ19</accession>
<dbReference type="AlphaFoldDB" id="A0A502DJ19"/>
<feature type="transmembrane region" description="Helical" evidence="1">
    <location>
        <begin position="309"/>
        <end position="329"/>
    </location>
</feature>
<protein>
    <submittedName>
        <fullName evidence="2">Uncharacterized protein</fullName>
    </submittedName>
</protein>
<gene>
    <name evidence="2" type="ORF">EAH80_30310</name>
</gene>
<evidence type="ECO:0000313" key="2">
    <source>
        <dbReference type="EMBL" id="TPG25507.1"/>
    </source>
</evidence>
<sequence length="400" mass="42854">MTAADRVVVVVGPPLSGVSAVIAGLHMKLPEVTLVEADALALERAPDAVLAVVSAVAPVTRSDWTLVEQAAGRSNLVVGVVSKTDAHRGWRDVMEADRTLVAGWDERAAGMSWVGVAAAPDLGDPRLDELVVLLRERFADPDLHRRSQLWSIPCRPRSEQVRRRPPIPAAPGAVVMKSVLQRTRLRLLRFVRDRCSALRGELRDIAAAVPVGGSADFEALVLVKVDRFVLDLDEEVDRAVDVAAATLRLDRRAAIRAELAMRDGPPDVSRSAASSRGLEGRLMAVLGVGFGLGIALAASRLLAGVAPGLSVAGLAAGAAAGLTLMVWVVRARGLLHERALLDRWVAEVAAALRWHGEAVIAERLLAAESAWAQLDSGRASATNSVDPRWTREYVTDQYDW</sequence>